<keyword evidence="7 10" id="KW-0378">Hydrolase</keyword>
<dbReference type="SUPFAM" id="SSF75708">
    <property type="entry name" value="Chemotaxis phosphatase CheZ"/>
    <property type="match status" value="1"/>
</dbReference>
<dbReference type="EMBL" id="JAAIVB010000078">
    <property type="protein sequence ID" value="NEX64100.1"/>
    <property type="molecule type" value="Genomic_DNA"/>
</dbReference>
<organism evidence="12 13">
    <name type="scientific">Noviherbaspirillum galbum</name>
    <dbReference type="NCBI Taxonomy" id="2709383"/>
    <lineage>
        <taxon>Bacteria</taxon>
        <taxon>Pseudomonadati</taxon>
        <taxon>Pseudomonadota</taxon>
        <taxon>Betaproteobacteria</taxon>
        <taxon>Burkholderiales</taxon>
        <taxon>Oxalobacteraceae</taxon>
        <taxon>Noviherbaspirillum</taxon>
    </lineage>
</organism>
<keyword evidence="8 10" id="KW-0904">Protein phosphatase</keyword>
<dbReference type="GO" id="GO:0004721">
    <property type="term" value="F:phosphoprotein phosphatase activity"/>
    <property type="evidence" value="ECO:0007669"/>
    <property type="project" value="UniProtKB-KW"/>
</dbReference>
<dbReference type="GO" id="GO:0050920">
    <property type="term" value="P:regulation of chemotaxis"/>
    <property type="evidence" value="ECO:0007669"/>
    <property type="project" value="InterPro"/>
</dbReference>
<dbReference type="AlphaFoldDB" id="A0A6B3ST00"/>
<keyword evidence="6 10" id="KW-0283">Flagellar rotation</keyword>
<name>A0A6B3ST00_9BURK</name>
<dbReference type="GO" id="GO:0006935">
    <property type="term" value="P:chemotaxis"/>
    <property type="evidence" value="ECO:0007669"/>
    <property type="project" value="UniProtKB-KW"/>
</dbReference>
<keyword evidence="5 10" id="KW-0145">Chemotaxis</keyword>
<dbReference type="Gene3D" id="1.10.287.500">
    <property type="entry name" value="Helix hairpin bin"/>
    <property type="match status" value="1"/>
</dbReference>
<feature type="site" description="Enhances dephosphorylation of CheY-P" evidence="11">
    <location>
        <position position="129"/>
    </location>
</feature>
<dbReference type="EC" id="3.1.3.-" evidence="10"/>
<dbReference type="PANTHER" id="PTHR43693">
    <property type="entry name" value="PROTEIN PHOSPHATASE CHEZ"/>
    <property type="match status" value="1"/>
</dbReference>
<dbReference type="PANTHER" id="PTHR43693:SF1">
    <property type="entry name" value="PROTEIN PHOSPHATASE CHEZ"/>
    <property type="match status" value="1"/>
</dbReference>
<comment type="caution">
    <text evidence="12">The sequence shown here is derived from an EMBL/GenBank/DDBJ whole genome shotgun (WGS) entry which is preliminary data.</text>
</comment>
<comment type="similarity">
    <text evidence="2 10">Belongs to the CheZ family.</text>
</comment>
<comment type="subcellular location">
    <subcellularLocation>
        <location evidence="1 10">Cytoplasm</location>
    </subcellularLocation>
</comment>
<comment type="function">
    <text evidence="10">Plays an important role in bacterial chemotaxis signal transduction pathway by accelerating the dephosphorylation of phosphorylated CheY (CheY-P).</text>
</comment>
<reference evidence="12 13" key="1">
    <citation type="submission" date="2020-02" db="EMBL/GenBank/DDBJ databases">
        <authorList>
            <person name="Kim M.K."/>
        </authorList>
    </citation>
    <scope>NUCLEOTIDE SEQUENCE [LARGE SCALE GENOMIC DNA]</scope>
    <source>
        <strain evidence="12 13">17J57-3</strain>
    </source>
</reference>
<dbReference type="GO" id="GO:0009288">
    <property type="term" value="C:bacterial-type flagellum"/>
    <property type="evidence" value="ECO:0007669"/>
    <property type="project" value="InterPro"/>
</dbReference>
<protein>
    <recommendedName>
        <fullName evidence="3 10">Protein phosphatase CheZ</fullName>
        <ecNumber evidence="10">3.1.3.-</ecNumber>
    </recommendedName>
    <alternativeName>
        <fullName evidence="9 10">Chemotaxis protein CheZ</fullName>
    </alternativeName>
</protein>
<dbReference type="GO" id="GO:0097588">
    <property type="term" value="P:archaeal or bacterial-type flagellum-dependent cell motility"/>
    <property type="evidence" value="ECO:0007669"/>
    <property type="project" value="UniProtKB-KW"/>
</dbReference>
<sequence length="192" mass="20836">MSDQAASDSKEVVFDRLGHLVRSLHDTLREMGADAVLSEAAVEFPSARERLLHIGQLTERAANTVLTRVEECLPVQDRLIARAQALRDAPPSAEETTGFLAEVEQSCVITRAKLSDMMMAQDFQDLTGQLIKKVVTVLERTEQDLLRLLIDAAPPGTISEVKKEELMAGPGAPGSVALEQGDVDDLLADLGF</sequence>
<dbReference type="InterPro" id="IPR050992">
    <property type="entry name" value="CheZ_family_phosphatases"/>
</dbReference>
<evidence type="ECO:0000256" key="2">
    <source>
        <dbReference type="ARBA" id="ARBA00005908"/>
    </source>
</evidence>
<gene>
    <name evidence="12" type="ORF">G3574_23705</name>
</gene>
<evidence type="ECO:0000256" key="7">
    <source>
        <dbReference type="ARBA" id="ARBA00022801"/>
    </source>
</evidence>
<dbReference type="Proteomes" id="UP000482155">
    <property type="component" value="Unassembled WGS sequence"/>
</dbReference>
<keyword evidence="4 10" id="KW-0963">Cytoplasm</keyword>
<evidence type="ECO:0000313" key="13">
    <source>
        <dbReference type="Proteomes" id="UP000482155"/>
    </source>
</evidence>
<evidence type="ECO:0000256" key="6">
    <source>
        <dbReference type="ARBA" id="ARBA00022779"/>
    </source>
</evidence>
<dbReference type="Pfam" id="PF04344">
    <property type="entry name" value="CheZ"/>
    <property type="match status" value="1"/>
</dbReference>
<evidence type="ECO:0000256" key="10">
    <source>
        <dbReference type="PIRNR" id="PIRNR002884"/>
    </source>
</evidence>
<evidence type="ECO:0000256" key="5">
    <source>
        <dbReference type="ARBA" id="ARBA00022500"/>
    </source>
</evidence>
<accession>A0A6B3ST00</accession>
<evidence type="ECO:0000256" key="3">
    <source>
        <dbReference type="ARBA" id="ARBA00018484"/>
    </source>
</evidence>
<dbReference type="PIRSF" id="PIRSF002884">
    <property type="entry name" value="CheZ"/>
    <property type="match status" value="1"/>
</dbReference>
<comment type="subunit">
    <text evidence="10">Homodimer.</text>
</comment>
<dbReference type="RefSeq" id="WP_163968019.1">
    <property type="nucleotide sequence ID" value="NZ_JAAIVB010000078.1"/>
</dbReference>
<evidence type="ECO:0000256" key="9">
    <source>
        <dbReference type="ARBA" id="ARBA00029599"/>
    </source>
</evidence>
<evidence type="ECO:0000313" key="12">
    <source>
        <dbReference type="EMBL" id="NEX64100.1"/>
    </source>
</evidence>
<evidence type="ECO:0000256" key="4">
    <source>
        <dbReference type="ARBA" id="ARBA00022490"/>
    </source>
</evidence>
<dbReference type="InterPro" id="IPR007439">
    <property type="entry name" value="Chemotax_Pase_CheZ"/>
</dbReference>
<evidence type="ECO:0000256" key="8">
    <source>
        <dbReference type="ARBA" id="ARBA00022912"/>
    </source>
</evidence>
<evidence type="ECO:0000256" key="11">
    <source>
        <dbReference type="PIRSR" id="PIRSR002884-1"/>
    </source>
</evidence>
<keyword evidence="13" id="KW-1185">Reference proteome</keyword>
<dbReference type="GO" id="GO:0005737">
    <property type="term" value="C:cytoplasm"/>
    <property type="evidence" value="ECO:0007669"/>
    <property type="project" value="UniProtKB-SubCell"/>
</dbReference>
<proteinExistence type="inferred from homology"/>
<evidence type="ECO:0000256" key="1">
    <source>
        <dbReference type="ARBA" id="ARBA00004496"/>
    </source>
</evidence>